<dbReference type="RefSeq" id="XP_025339199.1">
    <property type="nucleotide sequence ID" value="XM_025479726.1"/>
</dbReference>
<sequence>MPRQRRSAPARPSQSRSAHTAAAPAAPAHSPTSISQPQRNQSQSPGLFGQMASTAAGVAVGSTVGHTLGAGITSMFGGSSAPAEAPQQDLAAQQQYNNQEQGRTCDADARTFTRCLEENNGNMQVCDFYLQQLRACQEASRRY</sequence>
<name>A0A2V1AK17_9ASCO</name>
<evidence type="ECO:0000313" key="2">
    <source>
        <dbReference type="EMBL" id="PVH18259.1"/>
    </source>
</evidence>
<evidence type="ECO:0000256" key="1">
    <source>
        <dbReference type="SAM" id="MobiDB-lite"/>
    </source>
</evidence>
<dbReference type="AlphaFoldDB" id="A0A2V1AK17"/>
<dbReference type="GO" id="GO:0005634">
    <property type="term" value="C:nucleus"/>
    <property type="evidence" value="ECO:0007669"/>
    <property type="project" value="TreeGrafter"/>
</dbReference>
<accession>A0A2V1AK17</accession>
<dbReference type="VEuPathDB" id="FungiDB:CXQ87_001178"/>
<feature type="compositionally biased region" description="Polar residues" evidence="1">
    <location>
        <begin position="34"/>
        <end position="45"/>
    </location>
</feature>
<dbReference type="PANTHER" id="PTHR13523:SF2">
    <property type="entry name" value="COILED-COIL-HELIX-COILED-COIL-HELIX DOMAIN CONTAINING 2, ISOFORM A-RELATED"/>
    <property type="match status" value="1"/>
</dbReference>
<dbReference type="GO" id="GO:0007005">
    <property type="term" value="P:mitochondrion organization"/>
    <property type="evidence" value="ECO:0007669"/>
    <property type="project" value="InterPro"/>
</dbReference>
<evidence type="ECO:0000313" key="3">
    <source>
        <dbReference type="Proteomes" id="UP000244406"/>
    </source>
</evidence>
<dbReference type="PANTHER" id="PTHR13523">
    <property type="entry name" value="COILED-COIL-HELIX-COILED-COIL-HELIX DOMAIN CONTAINING 2/NUR77"/>
    <property type="match status" value="1"/>
</dbReference>
<feature type="compositionally biased region" description="Polar residues" evidence="1">
    <location>
        <begin position="90"/>
        <end position="102"/>
    </location>
</feature>
<proteinExistence type="predicted"/>
<gene>
    <name evidence="2" type="ORF">CXQ87_001178</name>
</gene>
<feature type="region of interest" description="Disordered" evidence="1">
    <location>
        <begin position="1"/>
        <end position="49"/>
    </location>
</feature>
<dbReference type="EMBL" id="PKFP01000008">
    <property type="protein sequence ID" value="PVH18259.1"/>
    <property type="molecule type" value="Genomic_DNA"/>
</dbReference>
<dbReference type="InterPro" id="IPR009069">
    <property type="entry name" value="Cys_alpha_HP_mot_SF"/>
</dbReference>
<evidence type="ECO:0008006" key="4">
    <source>
        <dbReference type="Google" id="ProtNLM"/>
    </source>
</evidence>
<protein>
    <recommendedName>
        <fullName evidence="4">CHCH domain-containing protein</fullName>
    </recommendedName>
</protein>
<dbReference type="SUPFAM" id="SSF47072">
    <property type="entry name" value="Cysteine alpha-hairpin motif"/>
    <property type="match status" value="1"/>
</dbReference>
<feature type="compositionally biased region" description="Low complexity" evidence="1">
    <location>
        <begin position="9"/>
        <end position="33"/>
    </location>
</feature>
<comment type="caution">
    <text evidence="2">The sequence shown here is derived from an EMBL/GenBank/DDBJ whole genome shotgun (WGS) entry which is preliminary data.</text>
</comment>
<dbReference type="GeneID" id="37001179"/>
<keyword evidence="3" id="KW-1185">Reference proteome</keyword>
<dbReference type="GO" id="GO:0005739">
    <property type="term" value="C:mitochondrion"/>
    <property type="evidence" value="ECO:0007669"/>
    <property type="project" value="TreeGrafter"/>
</dbReference>
<feature type="region of interest" description="Disordered" evidence="1">
    <location>
        <begin position="71"/>
        <end position="102"/>
    </location>
</feature>
<organism evidence="2 3">
    <name type="scientific">Candidozyma duobushaemuli</name>
    <dbReference type="NCBI Taxonomy" id="1231522"/>
    <lineage>
        <taxon>Eukaryota</taxon>
        <taxon>Fungi</taxon>
        <taxon>Dikarya</taxon>
        <taxon>Ascomycota</taxon>
        <taxon>Saccharomycotina</taxon>
        <taxon>Pichiomycetes</taxon>
        <taxon>Metschnikowiaceae</taxon>
        <taxon>Candidozyma</taxon>
    </lineage>
</organism>
<dbReference type="InterPro" id="IPR055304">
    <property type="entry name" value="CHCHD2/10-like"/>
</dbReference>
<reference evidence="2 3" key="1">
    <citation type="submission" date="2017-12" db="EMBL/GenBank/DDBJ databases">
        <title>Genome Sequence of the Amphotericin B-resistant Candida duobushaemulonii strain, B09383.</title>
        <authorList>
            <person name="Chow N.A."/>
            <person name="Gade L."/>
            <person name="Batra D."/>
            <person name="Rowe L.A."/>
            <person name="Loparev V.N."/>
            <person name="Litvintseva A.P."/>
        </authorList>
    </citation>
    <scope>NUCLEOTIDE SEQUENCE [LARGE SCALE GENOMIC DNA]</scope>
    <source>
        <strain evidence="2 3">B09383</strain>
    </source>
</reference>
<dbReference type="Proteomes" id="UP000244406">
    <property type="component" value="Unassembled WGS sequence"/>
</dbReference>